<sequence length="82" mass="9594">MSQICTSTAYLVRFNLNQQLPQKIHGQVVVCLSVGPRTIQFHLVEWFSQIYFQFNWMQTKLSSSQTKGPLRGYYECEVYPSL</sequence>
<accession>A0A0A9EYY8</accession>
<organism evidence="1">
    <name type="scientific">Arundo donax</name>
    <name type="common">Giant reed</name>
    <name type="synonym">Donax arundinaceus</name>
    <dbReference type="NCBI Taxonomy" id="35708"/>
    <lineage>
        <taxon>Eukaryota</taxon>
        <taxon>Viridiplantae</taxon>
        <taxon>Streptophyta</taxon>
        <taxon>Embryophyta</taxon>
        <taxon>Tracheophyta</taxon>
        <taxon>Spermatophyta</taxon>
        <taxon>Magnoliopsida</taxon>
        <taxon>Liliopsida</taxon>
        <taxon>Poales</taxon>
        <taxon>Poaceae</taxon>
        <taxon>PACMAD clade</taxon>
        <taxon>Arundinoideae</taxon>
        <taxon>Arundineae</taxon>
        <taxon>Arundo</taxon>
    </lineage>
</organism>
<name>A0A0A9EYY8_ARUDO</name>
<reference evidence="1" key="1">
    <citation type="submission" date="2014-09" db="EMBL/GenBank/DDBJ databases">
        <authorList>
            <person name="Magalhaes I.L.F."/>
            <person name="Oliveira U."/>
            <person name="Santos F.R."/>
            <person name="Vidigal T.H.D.A."/>
            <person name="Brescovit A.D."/>
            <person name="Santos A.J."/>
        </authorList>
    </citation>
    <scope>NUCLEOTIDE SEQUENCE</scope>
    <source>
        <tissue evidence="1">Shoot tissue taken approximately 20 cm above the soil surface</tissue>
    </source>
</reference>
<evidence type="ECO:0000313" key="1">
    <source>
        <dbReference type="EMBL" id="JAE05307.1"/>
    </source>
</evidence>
<dbReference type="EMBL" id="GBRH01192589">
    <property type="protein sequence ID" value="JAE05307.1"/>
    <property type="molecule type" value="Transcribed_RNA"/>
</dbReference>
<proteinExistence type="predicted"/>
<dbReference type="AlphaFoldDB" id="A0A0A9EYY8"/>
<protein>
    <submittedName>
        <fullName evidence="1">Uncharacterized protein</fullName>
    </submittedName>
</protein>
<reference evidence="1" key="2">
    <citation type="journal article" date="2015" name="Data Brief">
        <title>Shoot transcriptome of the giant reed, Arundo donax.</title>
        <authorList>
            <person name="Barrero R.A."/>
            <person name="Guerrero F.D."/>
            <person name="Moolhuijzen P."/>
            <person name="Goolsby J.A."/>
            <person name="Tidwell J."/>
            <person name="Bellgard S.E."/>
            <person name="Bellgard M.I."/>
        </authorList>
    </citation>
    <scope>NUCLEOTIDE SEQUENCE</scope>
    <source>
        <tissue evidence="1">Shoot tissue taken approximately 20 cm above the soil surface</tissue>
    </source>
</reference>